<organism evidence="2">
    <name type="scientific">Anguilla anguilla</name>
    <name type="common">European freshwater eel</name>
    <name type="synonym">Muraena anguilla</name>
    <dbReference type="NCBI Taxonomy" id="7936"/>
    <lineage>
        <taxon>Eukaryota</taxon>
        <taxon>Metazoa</taxon>
        <taxon>Chordata</taxon>
        <taxon>Craniata</taxon>
        <taxon>Vertebrata</taxon>
        <taxon>Euteleostomi</taxon>
        <taxon>Actinopterygii</taxon>
        <taxon>Neopterygii</taxon>
        <taxon>Teleostei</taxon>
        <taxon>Anguilliformes</taxon>
        <taxon>Anguillidae</taxon>
        <taxon>Anguilla</taxon>
    </lineage>
</organism>
<evidence type="ECO:0000256" key="1">
    <source>
        <dbReference type="SAM" id="MobiDB-lite"/>
    </source>
</evidence>
<protein>
    <submittedName>
        <fullName evidence="2">Uncharacterized protein</fullName>
    </submittedName>
</protein>
<dbReference type="EMBL" id="GBXM01032625">
    <property type="protein sequence ID" value="JAH75952.1"/>
    <property type="molecule type" value="Transcribed_RNA"/>
</dbReference>
<sequence length="29" mass="3269">MMKFWQEHSHDASVEENDAGLQCTTTDSA</sequence>
<reference evidence="2" key="1">
    <citation type="submission" date="2014-11" db="EMBL/GenBank/DDBJ databases">
        <authorList>
            <person name="Amaro Gonzalez C."/>
        </authorList>
    </citation>
    <scope>NUCLEOTIDE SEQUENCE</scope>
</reference>
<feature type="region of interest" description="Disordered" evidence="1">
    <location>
        <begin position="1"/>
        <end position="29"/>
    </location>
</feature>
<proteinExistence type="predicted"/>
<reference evidence="2" key="2">
    <citation type="journal article" date="2015" name="Fish Shellfish Immunol.">
        <title>Early steps in the European eel (Anguilla anguilla)-Vibrio vulnificus interaction in the gills: Role of the RtxA13 toxin.</title>
        <authorList>
            <person name="Callol A."/>
            <person name="Pajuelo D."/>
            <person name="Ebbesson L."/>
            <person name="Teles M."/>
            <person name="MacKenzie S."/>
            <person name="Amaro C."/>
        </authorList>
    </citation>
    <scope>NUCLEOTIDE SEQUENCE</scope>
</reference>
<dbReference type="AlphaFoldDB" id="A0A0E9VD24"/>
<evidence type="ECO:0000313" key="2">
    <source>
        <dbReference type="EMBL" id="JAH75952.1"/>
    </source>
</evidence>
<name>A0A0E9VD24_ANGAN</name>
<feature type="compositionally biased region" description="Basic and acidic residues" evidence="1">
    <location>
        <begin position="1"/>
        <end position="13"/>
    </location>
</feature>
<accession>A0A0E9VD24</accession>